<feature type="compositionally biased region" description="Basic and acidic residues" evidence="1">
    <location>
        <begin position="82"/>
        <end position="95"/>
    </location>
</feature>
<evidence type="ECO:0000256" key="1">
    <source>
        <dbReference type="SAM" id="MobiDB-lite"/>
    </source>
</evidence>
<accession>A0A7N1A061</accession>
<organism evidence="2 3">
    <name type="scientific">Kalanchoe fedtschenkoi</name>
    <name type="common">Lavender scallops</name>
    <name type="synonym">South American air plant</name>
    <dbReference type="NCBI Taxonomy" id="63787"/>
    <lineage>
        <taxon>Eukaryota</taxon>
        <taxon>Viridiplantae</taxon>
        <taxon>Streptophyta</taxon>
        <taxon>Embryophyta</taxon>
        <taxon>Tracheophyta</taxon>
        <taxon>Spermatophyta</taxon>
        <taxon>Magnoliopsida</taxon>
        <taxon>eudicotyledons</taxon>
        <taxon>Gunneridae</taxon>
        <taxon>Pentapetalae</taxon>
        <taxon>Saxifragales</taxon>
        <taxon>Crassulaceae</taxon>
        <taxon>Kalanchoe</taxon>
    </lineage>
</organism>
<dbReference type="Proteomes" id="UP000594263">
    <property type="component" value="Unplaced"/>
</dbReference>
<evidence type="ECO:0000313" key="3">
    <source>
        <dbReference type="Proteomes" id="UP000594263"/>
    </source>
</evidence>
<keyword evidence="3" id="KW-1185">Reference proteome</keyword>
<dbReference type="InterPro" id="IPR040381">
    <property type="entry name" value="At4g14450-like"/>
</dbReference>
<dbReference type="GO" id="GO:0005737">
    <property type="term" value="C:cytoplasm"/>
    <property type="evidence" value="ECO:0007669"/>
    <property type="project" value="TreeGrafter"/>
</dbReference>
<evidence type="ECO:0000313" key="2">
    <source>
        <dbReference type="EnsemblPlants" id="Kaladp0062s0097.1.v1.1.CDS.1"/>
    </source>
</evidence>
<dbReference type="GO" id="GO:0005634">
    <property type="term" value="C:nucleus"/>
    <property type="evidence" value="ECO:0007669"/>
    <property type="project" value="TreeGrafter"/>
</dbReference>
<feature type="region of interest" description="Disordered" evidence="1">
    <location>
        <begin position="41"/>
        <end position="95"/>
    </location>
</feature>
<name>A0A7N1A061_KALFE</name>
<dbReference type="AlphaFoldDB" id="A0A7N1A061"/>
<proteinExistence type="predicted"/>
<protein>
    <submittedName>
        <fullName evidence="2">Uncharacterized protein</fullName>
    </submittedName>
</protein>
<dbReference type="PANTHER" id="PTHR33912">
    <property type="entry name" value="OS01G0939400 PROTEIN"/>
    <property type="match status" value="1"/>
</dbReference>
<dbReference type="Gramene" id="Kaladp0062s0097.1.v1.1">
    <property type="protein sequence ID" value="Kaladp0062s0097.1.v1.1.CDS.1"/>
    <property type="gene ID" value="Kaladp0062s0097.v1.1"/>
</dbReference>
<reference evidence="2" key="1">
    <citation type="submission" date="2021-01" db="UniProtKB">
        <authorList>
            <consortium name="EnsemblPlants"/>
        </authorList>
    </citation>
    <scope>IDENTIFICATION</scope>
</reference>
<dbReference type="EnsemblPlants" id="Kaladp0062s0097.1.v1.1">
    <property type="protein sequence ID" value="Kaladp0062s0097.1.v1.1.CDS.1"/>
    <property type="gene ID" value="Kaladp0062s0097.v1.1"/>
</dbReference>
<dbReference type="PANTHER" id="PTHR33912:SF2">
    <property type="entry name" value="PUTATIVE-RELATED"/>
    <property type="match status" value="1"/>
</dbReference>
<sequence length="136" mass="15298">MAAKKSCQPTRLQRRAPTSIRITAPARTWNVAIPLLSPLATSPAAHHDGQVAEIASSSSSSSWESREDEMMRKRRIITSSCDDEKKKKNDKKGEEELCEQAKGAFLMKKWQRLAAPFRHEQQRQAPSLIPVLIDNC</sequence>